<reference evidence="2 3" key="1">
    <citation type="submission" date="2024-05" db="EMBL/GenBank/DDBJ databases">
        <title>Genome sequencing and assembly of Indian major carp, Cirrhinus mrigala (Hamilton, 1822).</title>
        <authorList>
            <person name="Mohindra V."/>
            <person name="Chowdhury L.M."/>
            <person name="Lal K."/>
            <person name="Jena J.K."/>
        </authorList>
    </citation>
    <scope>NUCLEOTIDE SEQUENCE [LARGE SCALE GENOMIC DNA]</scope>
    <source>
        <strain evidence="2">CM1030</strain>
        <tissue evidence="2">Blood</tissue>
    </source>
</reference>
<gene>
    <name evidence="2" type="ORF">M9458_018932</name>
</gene>
<evidence type="ECO:0000313" key="2">
    <source>
        <dbReference type="EMBL" id="KAL0187262.1"/>
    </source>
</evidence>
<dbReference type="InterPro" id="IPR026791">
    <property type="entry name" value="DOCK"/>
</dbReference>
<accession>A0ABD0QM52</accession>
<dbReference type="PANTHER" id="PTHR45653">
    <property type="entry name" value="DEDICATOR OF CYTOKINESIS"/>
    <property type="match status" value="1"/>
</dbReference>
<sequence length="59" mass="7159">DFLMETFIMFKNLMGNVFPPDWMIMNLHQMKVFLRAIDQYSDVLNKYFLDSTHFHLQVS</sequence>
<dbReference type="Proteomes" id="UP001529510">
    <property type="component" value="Unassembled WGS sequence"/>
</dbReference>
<comment type="caution">
    <text evidence="2">The sequence shown here is derived from an EMBL/GenBank/DDBJ whole genome shotgun (WGS) entry which is preliminary data.</text>
</comment>
<dbReference type="PANTHER" id="PTHR45653:SF3">
    <property type="entry name" value="DEDICATOR OF CYTOKINESIS PROTEIN 5"/>
    <property type="match status" value="1"/>
</dbReference>
<dbReference type="EMBL" id="JAMKFB020000008">
    <property type="protein sequence ID" value="KAL0187262.1"/>
    <property type="molecule type" value="Genomic_DNA"/>
</dbReference>
<feature type="domain" description="Dedicator of cytokinesis TPR repeats region" evidence="1">
    <location>
        <begin position="1"/>
        <end position="58"/>
    </location>
</feature>
<evidence type="ECO:0000259" key="1">
    <source>
        <dbReference type="Pfam" id="PF23554"/>
    </source>
</evidence>
<keyword evidence="3" id="KW-1185">Reference proteome</keyword>
<organism evidence="2 3">
    <name type="scientific">Cirrhinus mrigala</name>
    <name type="common">Mrigala</name>
    <dbReference type="NCBI Taxonomy" id="683832"/>
    <lineage>
        <taxon>Eukaryota</taxon>
        <taxon>Metazoa</taxon>
        <taxon>Chordata</taxon>
        <taxon>Craniata</taxon>
        <taxon>Vertebrata</taxon>
        <taxon>Euteleostomi</taxon>
        <taxon>Actinopterygii</taxon>
        <taxon>Neopterygii</taxon>
        <taxon>Teleostei</taxon>
        <taxon>Ostariophysi</taxon>
        <taxon>Cypriniformes</taxon>
        <taxon>Cyprinidae</taxon>
        <taxon>Labeoninae</taxon>
        <taxon>Labeonini</taxon>
        <taxon>Cirrhinus</taxon>
    </lineage>
</organism>
<name>A0ABD0QM52_CIRMR</name>
<dbReference type="InterPro" id="IPR056372">
    <property type="entry name" value="TPR_DOCK"/>
</dbReference>
<dbReference type="AlphaFoldDB" id="A0ABD0QM52"/>
<dbReference type="Pfam" id="PF23554">
    <property type="entry name" value="TPR_DOCK"/>
    <property type="match status" value="1"/>
</dbReference>
<feature type="non-terminal residue" evidence="2">
    <location>
        <position position="1"/>
    </location>
</feature>
<protein>
    <recommendedName>
        <fullName evidence="1">Dedicator of cytokinesis TPR repeats region domain-containing protein</fullName>
    </recommendedName>
</protein>
<proteinExistence type="predicted"/>
<evidence type="ECO:0000313" key="3">
    <source>
        <dbReference type="Proteomes" id="UP001529510"/>
    </source>
</evidence>